<evidence type="ECO:0000313" key="18">
    <source>
        <dbReference type="Proteomes" id="UP001500133"/>
    </source>
</evidence>
<keyword evidence="4" id="KW-0479">Metal-binding</keyword>
<evidence type="ECO:0000313" key="17">
    <source>
        <dbReference type="EMBL" id="GAA3899545.1"/>
    </source>
</evidence>
<keyword evidence="10" id="KW-0234">DNA repair</keyword>
<evidence type="ECO:0000256" key="3">
    <source>
        <dbReference type="ARBA" id="ARBA00012720"/>
    </source>
</evidence>
<dbReference type="SUPFAM" id="SSF57716">
    <property type="entry name" value="Glucocorticoid receptor-like (DNA-binding domain)"/>
    <property type="match status" value="1"/>
</dbReference>
<dbReference type="InterPro" id="IPR010979">
    <property type="entry name" value="Ribosomal_uS13-like_H2TH"/>
</dbReference>
<dbReference type="Pfam" id="PF01149">
    <property type="entry name" value="Fapy_DNA_glyco"/>
    <property type="match status" value="1"/>
</dbReference>
<dbReference type="SUPFAM" id="SSF81624">
    <property type="entry name" value="N-terminal domain of MutM-like DNA repair proteins"/>
    <property type="match status" value="1"/>
</dbReference>
<dbReference type="RefSeq" id="WP_344702479.1">
    <property type="nucleotide sequence ID" value="NZ_BAAAZT010000028.1"/>
</dbReference>
<keyword evidence="11" id="KW-0456">Lyase</keyword>
<comment type="similarity">
    <text evidence="2">Belongs to the FPG family.</text>
</comment>
<protein>
    <recommendedName>
        <fullName evidence="3">DNA-(apurinic or apyrimidinic site) lyase</fullName>
        <ecNumber evidence="3">4.2.99.18</ecNumber>
    </recommendedName>
</protein>
<dbReference type="PANTHER" id="PTHR42697:SF1">
    <property type="entry name" value="ENDONUCLEASE 8"/>
    <property type="match status" value="1"/>
</dbReference>
<keyword evidence="5" id="KW-0227">DNA damage</keyword>
<evidence type="ECO:0000256" key="12">
    <source>
        <dbReference type="ARBA" id="ARBA00023268"/>
    </source>
</evidence>
<keyword evidence="18" id="KW-1185">Reference proteome</keyword>
<feature type="domain" description="FPG-type" evidence="15">
    <location>
        <begin position="238"/>
        <end position="272"/>
    </location>
</feature>
<evidence type="ECO:0000256" key="1">
    <source>
        <dbReference type="ARBA" id="ARBA00001947"/>
    </source>
</evidence>
<gene>
    <name evidence="17" type="primary">nei</name>
    <name evidence="17" type="ORF">GCM10022228_07570</name>
</gene>
<keyword evidence="6 14" id="KW-0863">Zinc-finger</keyword>
<comment type="cofactor">
    <cofactor evidence="1">
        <name>Zn(2+)</name>
        <dbReference type="ChEBI" id="CHEBI:29105"/>
    </cofactor>
</comment>
<keyword evidence="9" id="KW-0238">DNA-binding</keyword>
<evidence type="ECO:0000256" key="2">
    <source>
        <dbReference type="ARBA" id="ARBA00009409"/>
    </source>
</evidence>
<dbReference type="InterPro" id="IPR012319">
    <property type="entry name" value="FPG_cat"/>
</dbReference>
<dbReference type="GO" id="GO:0004519">
    <property type="term" value="F:endonuclease activity"/>
    <property type="evidence" value="ECO:0007669"/>
    <property type="project" value="UniProtKB-KW"/>
</dbReference>
<dbReference type="Gene3D" id="3.20.190.10">
    <property type="entry name" value="MutM-like, N-terminal"/>
    <property type="match status" value="1"/>
</dbReference>
<dbReference type="EMBL" id="BAAAZT010000028">
    <property type="protein sequence ID" value="GAA3899545.1"/>
    <property type="molecule type" value="Genomic_DNA"/>
</dbReference>
<dbReference type="Pfam" id="PF06827">
    <property type="entry name" value="zf-FPG_IleRS"/>
    <property type="match status" value="1"/>
</dbReference>
<organism evidence="17 18">
    <name type="scientific">Halomonas cibimaris</name>
    <dbReference type="NCBI Taxonomy" id="657012"/>
    <lineage>
        <taxon>Bacteria</taxon>
        <taxon>Pseudomonadati</taxon>
        <taxon>Pseudomonadota</taxon>
        <taxon>Gammaproteobacteria</taxon>
        <taxon>Oceanospirillales</taxon>
        <taxon>Halomonadaceae</taxon>
        <taxon>Halomonas</taxon>
    </lineage>
</organism>
<sequence length="275" mass="31117">MPEGPEIRRAADRVQEQLAGRPLDDAWFAFDALKPHAGALIGHQVERVDTRGKAMLTRFDNGRVLYSHNQLYGVWKLHAAGVEPETKRSLRVRFEAGDRAASLYSASDVSLWDAATINEHPFLARLGPDLLSENVTEDEVAERLQDTRFARRGLGGLLLDQGLVAGLGNYLRSEILFFARLHYKTRPQDLADDELARLARYVIALTWQTYREKGVTNAPEWVKKAKREGEAPRQRRFAAFEREGLGCHRCATPIERTTVSSRRLYLCPQCQPLHG</sequence>
<evidence type="ECO:0000256" key="10">
    <source>
        <dbReference type="ARBA" id="ARBA00023204"/>
    </source>
</evidence>
<accession>A0ABP7LHJ0</accession>
<dbReference type="InterPro" id="IPR035937">
    <property type="entry name" value="FPG_N"/>
</dbReference>
<dbReference type="PROSITE" id="PS51068">
    <property type="entry name" value="FPG_CAT"/>
    <property type="match status" value="1"/>
</dbReference>
<evidence type="ECO:0000259" key="16">
    <source>
        <dbReference type="PROSITE" id="PS51068"/>
    </source>
</evidence>
<evidence type="ECO:0000256" key="8">
    <source>
        <dbReference type="ARBA" id="ARBA00022833"/>
    </source>
</evidence>
<reference evidence="18" key="1">
    <citation type="journal article" date="2019" name="Int. J. Syst. Evol. Microbiol.">
        <title>The Global Catalogue of Microorganisms (GCM) 10K type strain sequencing project: providing services to taxonomists for standard genome sequencing and annotation.</title>
        <authorList>
            <consortium name="The Broad Institute Genomics Platform"/>
            <consortium name="The Broad Institute Genome Sequencing Center for Infectious Disease"/>
            <person name="Wu L."/>
            <person name="Ma J."/>
        </authorList>
    </citation>
    <scope>NUCLEOTIDE SEQUENCE [LARGE SCALE GENOMIC DNA]</scope>
    <source>
        <strain evidence="18">JCM 16914</strain>
    </source>
</reference>
<evidence type="ECO:0000256" key="4">
    <source>
        <dbReference type="ARBA" id="ARBA00022723"/>
    </source>
</evidence>
<dbReference type="InterPro" id="IPR000214">
    <property type="entry name" value="Znf_DNA_glyclase/AP_lyase"/>
</dbReference>
<keyword evidence="7" id="KW-0378">Hydrolase</keyword>
<name>A0ABP7LHJ0_9GAMM</name>
<dbReference type="InterPro" id="IPR010663">
    <property type="entry name" value="Znf_FPG/IleRS"/>
</dbReference>
<feature type="domain" description="Formamidopyrimidine-DNA glycosylase catalytic" evidence="16">
    <location>
        <begin position="2"/>
        <end position="101"/>
    </location>
</feature>
<keyword evidence="17" id="KW-0255">Endonuclease</keyword>
<dbReference type="NCBIfam" id="NF007763">
    <property type="entry name" value="PRK10445.1"/>
    <property type="match status" value="1"/>
</dbReference>
<evidence type="ECO:0000256" key="14">
    <source>
        <dbReference type="PROSITE-ProRule" id="PRU00391"/>
    </source>
</evidence>
<evidence type="ECO:0000256" key="7">
    <source>
        <dbReference type="ARBA" id="ARBA00022801"/>
    </source>
</evidence>
<dbReference type="Gene3D" id="1.10.8.50">
    <property type="match status" value="1"/>
</dbReference>
<dbReference type="SMART" id="SM01232">
    <property type="entry name" value="H2TH"/>
    <property type="match status" value="1"/>
</dbReference>
<dbReference type="PANTHER" id="PTHR42697">
    <property type="entry name" value="ENDONUCLEASE 8"/>
    <property type="match status" value="1"/>
</dbReference>
<dbReference type="Proteomes" id="UP001500133">
    <property type="component" value="Unassembled WGS sequence"/>
</dbReference>
<keyword evidence="17" id="KW-0540">Nuclease</keyword>
<evidence type="ECO:0000256" key="9">
    <source>
        <dbReference type="ARBA" id="ARBA00023125"/>
    </source>
</evidence>
<dbReference type="PROSITE" id="PS51066">
    <property type="entry name" value="ZF_FPG_2"/>
    <property type="match status" value="1"/>
</dbReference>
<evidence type="ECO:0000256" key="6">
    <source>
        <dbReference type="ARBA" id="ARBA00022771"/>
    </source>
</evidence>
<dbReference type="EC" id="4.2.99.18" evidence="3"/>
<keyword evidence="12" id="KW-0511">Multifunctional enzyme</keyword>
<evidence type="ECO:0000256" key="5">
    <source>
        <dbReference type="ARBA" id="ARBA00022763"/>
    </source>
</evidence>
<dbReference type="SMART" id="SM00898">
    <property type="entry name" value="Fapy_DNA_glyco"/>
    <property type="match status" value="1"/>
</dbReference>
<comment type="caution">
    <text evidence="17">The sequence shown here is derived from an EMBL/GenBank/DDBJ whole genome shotgun (WGS) entry which is preliminary data.</text>
</comment>
<evidence type="ECO:0000259" key="15">
    <source>
        <dbReference type="PROSITE" id="PS51066"/>
    </source>
</evidence>
<evidence type="ECO:0000256" key="13">
    <source>
        <dbReference type="ARBA" id="ARBA00023295"/>
    </source>
</evidence>
<dbReference type="InterPro" id="IPR015886">
    <property type="entry name" value="H2TH_FPG"/>
</dbReference>
<proteinExistence type="inferred from homology"/>
<keyword evidence="8" id="KW-0862">Zinc</keyword>
<dbReference type="Pfam" id="PF06831">
    <property type="entry name" value="H2TH"/>
    <property type="match status" value="1"/>
</dbReference>
<keyword evidence="13" id="KW-0326">Glycosidase</keyword>
<evidence type="ECO:0000256" key="11">
    <source>
        <dbReference type="ARBA" id="ARBA00023239"/>
    </source>
</evidence>
<dbReference type="SUPFAM" id="SSF46946">
    <property type="entry name" value="S13-like H2TH domain"/>
    <property type="match status" value="1"/>
</dbReference>